<keyword evidence="4" id="KW-1185">Reference proteome</keyword>
<proteinExistence type="predicted"/>
<feature type="compositionally biased region" description="Polar residues" evidence="1">
    <location>
        <begin position="225"/>
        <end position="237"/>
    </location>
</feature>
<name>A0A8H5YQA1_9HYPO</name>
<comment type="caution">
    <text evidence="3">The sequence shown here is derived from an EMBL/GenBank/DDBJ whole genome shotgun (WGS) entry which is preliminary data.</text>
</comment>
<accession>A0A8H5YQA1</accession>
<organism evidence="3 4">
    <name type="scientific">Fusarium globosum</name>
    <dbReference type="NCBI Taxonomy" id="78864"/>
    <lineage>
        <taxon>Eukaryota</taxon>
        <taxon>Fungi</taxon>
        <taxon>Dikarya</taxon>
        <taxon>Ascomycota</taxon>
        <taxon>Pezizomycotina</taxon>
        <taxon>Sordariomycetes</taxon>
        <taxon>Hypocreomycetidae</taxon>
        <taxon>Hypocreales</taxon>
        <taxon>Nectriaceae</taxon>
        <taxon>Fusarium</taxon>
        <taxon>Fusarium fujikuroi species complex</taxon>
    </lineage>
</organism>
<dbReference type="EMBL" id="JAAQPF010000093">
    <property type="protein sequence ID" value="KAF5716314.1"/>
    <property type="molecule type" value="Genomic_DNA"/>
</dbReference>
<evidence type="ECO:0000256" key="1">
    <source>
        <dbReference type="SAM" id="MobiDB-lite"/>
    </source>
</evidence>
<evidence type="ECO:0000313" key="3">
    <source>
        <dbReference type="EMBL" id="KAF5716314.1"/>
    </source>
</evidence>
<dbReference type="Proteomes" id="UP000532311">
    <property type="component" value="Unassembled WGS sequence"/>
</dbReference>
<evidence type="ECO:0008006" key="5">
    <source>
        <dbReference type="Google" id="ProtNLM"/>
    </source>
</evidence>
<feature type="signal peptide" evidence="2">
    <location>
        <begin position="1"/>
        <end position="15"/>
    </location>
</feature>
<keyword evidence="2" id="KW-0732">Signal</keyword>
<dbReference type="AlphaFoldDB" id="A0A8H5YQA1"/>
<feature type="compositionally biased region" description="Basic and acidic residues" evidence="1">
    <location>
        <begin position="289"/>
        <end position="303"/>
    </location>
</feature>
<evidence type="ECO:0000256" key="2">
    <source>
        <dbReference type="SAM" id="SignalP"/>
    </source>
</evidence>
<feature type="chain" id="PRO_5034670366" description="J domain-containing protein" evidence="2">
    <location>
        <begin position="16"/>
        <end position="329"/>
    </location>
</feature>
<gene>
    <name evidence="3" type="ORF">FGLOB1_2594</name>
</gene>
<feature type="region of interest" description="Disordered" evidence="1">
    <location>
        <begin position="184"/>
        <end position="303"/>
    </location>
</feature>
<feature type="compositionally biased region" description="Basic and acidic residues" evidence="1">
    <location>
        <begin position="254"/>
        <end position="265"/>
    </location>
</feature>
<reference evidence="3 4" key="1">
    <citation type="submission" date="2020-05" db="EMBL/GenBank/DDBJ databases">
        <title>Identification and distribution of gene clusters putatively required for synthesis of sphingolipid metabolism inhibitors in phylogenetically diverse species of the filamentous fungus Fusarium.</title>
        <authorList>
            <person name="Kim H.-S."/>
            <person name="Busman M."/>
            <person name="Brown D.W."/>
            <person name="Divon H."/>
            <person name="Uhlig S."/>
            <person name="Proctor R.H."/>
        </authorList>
    </citation>
    <scope>NUCLEOTIDE SEQUENCE [LARGE SCALE GENOMIC DNA]</scope>
    <source>
        <strain evidence="3 4">NRRL 26131</strain>
    </source>
</reference>
<protein>
    <recommendedName>
        <fullName evidence="5">J domain-containing protein</fullName>
    </recommendedName>
</protein>
<sequence length="329" mass="36970">MFLSGIGLLSGMGLGSWWYSDHGDGTPIGKTDTAIDDICAVYSLIRQESPGCTSPPSLYSILNMDVQEPQDKKVDIKAWKASIAAIGDHLGTETRQEKIFIRAAGILMDGPTRSVYDNQVWNKILRREYTVRRKCHAYDENPAAKEPLCPLTQPTFKFDNNMAAGDMRLCARQIQRYYQAECDTPLKDSTGPHVAPSSEPLPQDPPEAQSHHEYARSWSPALGDQANTGDQTPTTSEFCDDSQQPPWPPWDLRGNQHEGAARESPVESTSQEDENESWLYGAPATEPVTDSRYDSQDPQTYHDVEELLTPENFAKYKRYRRREKRAGRG</sequence>
<evidence type="ECO:0000313" key="4">
    <source>
        <dbReference type="Proteomes" id="UP000532311"/>
    </source>
</evidence>